<evidence type="ECO:0000256" key="3">
    <source>
        <dbReference type="ARBA" id="ARBA00022475"/>
    </source>
</evidence>
<dbReference type="PANTHER" id="PTHR33452">
    <property type="entry name" value="OXIDOREDUCTASE CATD-RELATED"/>
    <property type="match status" value="1"/>
</dbReference>
<evidence type="ECO:0000256" key="6">
    <source>
        <dbReference type="ARBA" id="ARBA00023136"/>
    </source>
</evidence>
<dbReference type="STRING" id="34027.SAMN05421829_12536"/>
<keyword evidence="4 7" id="KW-0812">Transmembrane</keyword>
<evidence type="ECO:0000256" key="2">
    <source>
        <dbReference type="ARBA" id="ARBA00006679"/>
    </source>
</evidence>
<name>A0A1N7CL94_9RHOO</name>
<reference evidence="9" key="1">
    <citation type="submission" date="2017-01" db="EMBL/GenBank/DDBJ databases">
        <authorList>
            <person name="Varghese N."/>
            <person name="Submissions S."/>
        </authorList>
    </citation>
    <scope>NUCLEOTIDE SEQUENCE [LARGE SCALE GENOMIC DNA]</scope>
    <source>
        <strain evidence="9">ATCC 51758</strain>
    </source>
</reference>
<organism evidence="8 9">
    <name type="scientific">Aromatoleum tolulyticum</name>
    <dbReference type="NCBI Taxonomy" id="34027"/>
    <lineage>
        <taxon>Bacteria</taxon>
        <taxon>Pseudomonadati</taxon>
        <taxon>Pseudomonadota</taxon>
        <taxon>Betaproteobacteria</taxon>
        <taxon>Rhodocyclales</taxon>
        <taxon>Rhodocyclaceae</taxon>
        <taxon>Aromatoleum</taxon>
    </lineage>
</organism>
<evidence type="ECO:0000313" key="8">
    <source>
        <dbReference type="EMBL" id="SIR64340.1"/>
    </source>
</evidence>
<dbReference type="PANTHER" id="PTHR33452:SF1">
    <property type="entry name" value="INNER MEMBRANE PROTEIN YPHA-RELATED"/>
    <property type="match status" value="1"/>
</dbReference>
<evidence type="ECO:0000256" key="7">
    <source>
        <dbReference type="SAM" id="Phobius"/>
    </source>
</evidence>
<comment type="subcellular location">
    <subcellularLocation>
        <location evidence="1">Cell membrane</location>
        <topology evidence="1">Multi-pass membrane protein</topology>
    </subcellularLocation>
</comment>
<dbReference type="Pfam" id="PF07681">
    <property type="entry name" value="DoxX"/>
    <property type="match status" value="1"/>
</dbReference>
<protein>
    <submittedName>
        <fullName evidence="8">Putative oxidoreductase</fullName>
    </submittedName>
</protein>
<feature type="transmembrane region" description="Helical" evidence="7">
    <location>
        <begin position="68"/>
        <end position="89"/>
    </location>
</feature>
<evidence type="ECO:0000256" key="4">
    <source>
        <dbReference type="ARBA" id="ARBA00022692"/>
    </source>
</evidence>
<evidence type="ECO:0000256" key="1">
    <source>
        <dbReference type="ARBA" id="ARBA00004651"/>
    </source>
</evidence>
<sequence>MKDATVLVARILLAFMFIIAGWGKLGAGYAGTQQYMASMGVSGALLPLVIFAELGGGLGVLFGALTRIAAAGLAAFCILSALFFHTDFANQMQSIMFMKNFAIAGGMLMLAVHGAGTWSLDAWWQARRK</sequence>
<proteinExistence type="inferred from homology"/>
<evidence type="ECO:0000313" key="9">
    <source>
        <dbReference type="Proteomes" id="UP000186819"/>
    </source>
</evidence>
<accession>A0A1N7CL94</accession>
<keyword evidence="6 7" id="KW-0472">Membrane</keyword>
<dbReference type="AlphaFoldDB" id="A0A1N7CL94"/>
<gene>
    <name evidence="8" type="ORF">SAMN05421829_12536</name>
</gene>
<keyword evidence="3" id="KW-1003">Cell membrane</keyword>
<dbReference type="RefSeq" id="WP_076604445.1">
    <property type="nucleotide sequence ID" value="NZ_FTMD01000025.1"/>
</dbReference>
<dbReference type="InterPro" id="IPR051907">
    <property type="entry name" value="DoxX-like_oxidoreductase"/>
</dbReference>
<evidence type="ECO:0000256" key="5">
    <source>
        <dbReference type="ARBA" id="ARBA00022989"/>
    </source>
</evidence>
<dbReference type="OrthoDB" id="9792760at2"/>
<dbReference type="GO" id="GO:0005886">
    <property type="term" value="C:plasma membrane"/>
    <property type="evidence" value="ECO:0007669"/>
    <property type="project" value="UniProtKB-SubCell"/>
</dbReference>
<comment type="similarity">
    <text evidence="2">Belongs to the DoxX family.</text>
</comment>
<dbReference type="Proteomes" id="UP000186819">
    <property type="component" value="Unassembled WGS sequence"/>
</dbReference>
<feature type="transmembrane region" description="Helical" evidence="7">
    <location>
        <begin position="35"/>
        <end position="62"/>
    </location>
</feature>
<feature type="transmembrane region" description="Helical" evidence="7">
    <location>
        <begin position="101"/>
        <end position="120"/>
    </location>
</feature>
<feature type="transmembrane region" description="Helical" evidence="7">
    <location>
        <begin position="6"/>
        <end position="23"/>
    </location>
</feature>
<dbReference type="InterPro" id="IPR032808">
    <property type="entry name" value="DoxX"/>
</dbReference>
<dbReference type="EMBL" id="FTMD01000025">
    <property type="protein sequence ID" value="SIR64340.1"/>
    <property type="molecule type" value="Genomic_DNA"/>
</dbReference>
<keyword evidence="5 7" id="KW-1133">Transmembrane helix</keyword>
<keyword evidence="9" id="KW-1185">Reference proteome</keyword>